<evidence type="ECO:0000313" key="5">
    <source>
        <dbReference type="EMBL" id="PRY22030.1"/>
    </source>
</evidence>
<gene>
    <name evidence="5" type="ORF">CLV70_11895</name>
</gene>
<dbReference type="OrthoDB" id="2472181at2"/>
<dbReference type="SUPFAM" id="SSF47336">
    <property type="entry name" value="ACP-like"/>
    <property type="match status" value="1"/>
</dbReference>
<dbReference type="SUPFAM" id="SSF56801">
    <property type="entry name" value="Acetyl-CoA synthetase-like"/>
    <property type="match status" value="1"/>
</dbReference>
<dbReference type="CDD" id="cd19531">
    <property type="entry name" value="LCL_NRPS-like"/>
    <property type="match status" value="1"/>
</dbReference>
<evidence type="ECO:0000256" key="1">
    <source>
        <dbReference type="ARBA" id="ARBA00001957"/>
    </source>
</evidence>
<evidence type="ECO:0000259" key="4">
    <source>
        <dbReference type="PROSITE" id="PS50075"/>
    </source>
</evidence>
<dbReference type="Proteomes" id="UP000239209">
    <property type="component" value="Unassembled WGS sequence"/>
</dbReference>
<dbReference type="GO" id="GO:0008610">
    <property type="term" value="P:lipid biosynthetic process"/>
    <property type="evidence" value="ECO:0007669"/>
    <property type="project" value="UniProtKB-ARBA"/>
</dbReference>
<proteinExistence type="predicted"/>
<dbReference type="GO" id="GO:0005737">
    <property type="term" value="C:cytoplasm"/>
    <property type="evidence" value="ECO:0007669"/>
    <property type="project" value="TreeGrafter"/>
</dbReference>
<protein>
    <submittedName>
        <fullName evidence="5">Amino acid adenylation domain-containing protein</fullName>
    </submittedName>
</protein>
<dbReference type="Gene3D" id="3.40.50.980">
    <property type="match status" value="2"/>
</dbReference>
<dbReference type="Pfam" id="PF00550">
    <property type="entry name" value="PP-binding"/>
    <property type="match status" value="1"/>
</dbReference>
<reference evidence="5 6" key="1">
    <citation type="submission" date="2018-03" db="EMBL/GenBank/DDBJ databases">
        <title>Genomic Encyclopedia of Archaeal and Bacterial Type Strains, Phase II (KMG-II): from individual species to whole genera.</title>
        <authorList>
            <person name="Goeker M."/>
        </authorList>
    </citation>
    <scope>NUCLEOTIDE SEQUENCE [LARGE SCALE GENOMIC DNA]</scope>
    <source>
        <strain evidence="5 6">DSM 45348</strain>
    </source>
</reference>
<dbReference type="PANTHER" id="PTHR45527:SF1">
    <property type="entry name" value="FATTY ACID SYNTHASE"/>
    <property type="match status" value="1"/>
</dbReference>
<dbReference type="InterPro" id="IPR001242">
    <property type="entry name" value="Condensation_dom"/>
</dbReference>
<accession>A0A2T0RLN2</accession>
<dbReference type="InterPro" id="IPR009081">
    <property type="entry name" value="PP-bd_ACP"/>
</dbReference>
<comment type="cofactor">
    <cofactor evidence="1">
        <name>pantetheine 4'-phosphate</name>
        <dbReference type="ChEBI" id="CHEBI:47942"/>
    </cofactor>
</comment>
<dbReference type="InterPro" id="IPR020845">
    <property type="entry name" value="AMP-binding_CS"/>
</dbReference>
<dbReference type="InterPro" id="IPR000873">
    <property type="entry name" value="AMP-dep_synth/lig_dom"/>
</dbReference>
<dbReference type="Gene3D" id="2.30.38.10">
    <property type="entry name" value="Luciferase, Domain 3"/>
    <property type="match status" value="1"/>
</dbReference>
<dbReference type="InterPro" id="IPR045851">
    <property type="entry name" value="AMP-bd_C_sf"/>
</dbReference>
<dbReference type="GO" id="GO:0031177">
    <property type="term" value="F:phosphopantetheine binding"/>
    <property type="evidence" value="ECO:0007669"/>
    <property type="project" value="TreeGrafter"/>
</dbReference>
<keyword evidence="2" id="KW-0596">Phosphopantetheine</keyword>
<dbReference type="InterPro" id="IPR036736">
    <property type="entry name" value="ACP-like_sf"/>
</dbReference>
<dbReference type="Gene3D" id="3.30.559.30">
    <property type="entry name" value="Nonribosomal peptide synthetase, condensation domain"/>
    <property type="match status" value="1"/>
</dbReference>
<keyword evidence="6" id="KW-1185">Reference proteome</keyword>
<name>A0A2T0RLN2_9ACTN</name>
<dbReference type="Gene3D" id="3.30.300.30">
    <property type="match status" value="1"/>
</dbReference>
<dbReference type="PANTHER" id="PTHR45527">
    <property type="entry name" value="NONRIBOSOMAL PEPTIDE SYNTHETASE"/>
    <property type="match status" value="1"/>
</dbReference>
<dbReference type="GO" id="GO:0003824">
    <property type="term" value="F:catalytic activity"/>
    <property type="evidence" value="ECO:0007669"/>
    <property type="project" value="InterPro"/>
</dbReference>
<dbReference type="CDD" id="cd05930">
    <property type="entry name" value="A_NRPS"/>
    <property type="match status" value="1"/>
</dbReference>
<dbReference type="GO" id="GO:0043041">
    <property type="term" value="P:amino acid activation for nonribosomal peptide biosynthetic process"/>
    <property type="evidence" value="ECO:0007669"/>
    <property type="project" value="TreeGrafter"/>
</dbReference>
<dbReference type="Pfam" id="PF00668">
    <property type="entry name" value="Condensation"/>
    <property type="match status" value="1"/>
</dbReference>
<dbReference type="InterPro" id="IPR025110">
    <property type="entry name" value="AMP-bd_C"/>
</dbReference>
<keyword evidence="3" id="KW-0597">Phosphoprotein</keyword>
<dbReference type="SUPFAM" id="SSF52777">
    <property type="entry name" value="CoA-dependent acyltransferases"/>
    <property type="match status" value="2"/>
</dbReference>
<dbReference type="Gene3D" id="3.30.559.10">
    <property type="entry name" value="Chloramphenicol acetyltransferase-like domain"/>
    <property type="match status" value="1"/>
</dbReference>
<sequence>MSETGELSPVKRALLEQRLRRGRAIPPVPRGGPLRLSHQQEGLWFLHQLGAGQEVYHIPAAWRLRGPLDLAALRAALGTVIGRHEALRTRFGGDGGRPYQIIDPPPAEPELPVVPVADERELAAALGAEAVRAFDLTAGPVFRALVLRLGEQDHVLAVTVHHIVADGLSLEVLVTELSRLYRASAPPALPRLVVQPADVAAWQRSQPIGSRLQHWREHLAGASTLDLLPDRPRPAERTGAGATVTVRLPDGLGPAARELARTERASLFEVLLAALTATLSRYARQDDIVLGSVLGGRSRAEMEPLIGYFADPAVLRVSTAGNPTFRRLVARSGATLRDAMAHHVPFTLVVDAVRPERDPGRNPLFQVSFSLQSAGRPGLDLAGLRVEPVPYATTHARFDLSIAAVEGDDGSLSISIEHSTELFDAGTVRLLAERIGLVLAQGLADPDVRITALTLVTPAEAERMLEDWNPAPGPAPEPAMLGTCGGRPGDPALVFEGRTVTYRRLSGRAAALARLLRDSYGVTADTVVGVLLDRGADLPVAQLGVLWAGGAWMPLDVSHPPRRWEWQCADAGVRVVLTTRAAAAGLPAGVTALCLDELDLPAATRPVVATRPDHLAYVMYTSGSTGRPKGVLVPHRGAADFVASSRELFRMVPGDRVLQFANPCFDVSVFDVFATLAAGATMVGAPREVLLDPDALTGLLREERVTVAHLPPAVLARLDHTADLPDLRMLIVGGEAYPAALADRWCRPGREFHNSYGPTETTVDCLDHRHRPGSATVALGRAMANHRAYILDTNLQPQPPGIPGELHITGTGLARGYLNKPHLTADRFIPDPHHPTPGTRMYRTGDLARWTTHGTLEFLGRTDRQIKIRGIRIEPAEIEQALNDHPHIRQTHVTTHQHQLIAYTVTTQPTTDHHLRTWLLERLPTHLVPVIVTLDALPVTANGKIDVRALPPAGTTRATPAEPPGTDTERAVARIWADLLPGAAPAARDDTFFTLGGNSLQAVQVVSRLRDALGAHVDLRTLYAADLRALAAEVDDARSRIETELAGLSEEELDRLLAAETLGEDR</sequence>
<dbReference type="InterPro" id="IPR010071">
    <property type="entry name" value="AA_adenyl_dom"/>
</dbReference>
<dbReference type="FunFam" id="3.40.50.12780:FF:000012">
    <property type="entry name" value="Non-ribosomal peptide synthetase"/>
    <property type="match status" value="1"/>
</dbReference>
<dbReference type="EMBL" id="PVZG01000018">
    <property type="protein sequence ID" value="PRY22030.1"/>
    <property type="molecule type" value="Genomic_DNA"/>
</dbReference>
<dbReference type="Pfam" id="PF00501">
    <property type="entry name" value="AMP-binding"/>
    <property type="match status" value="1"/>
</dbReference>
<dbReference type="Gene3D" id="1.10.1200.10">
    <property type="entry name" value="ACP-like"/>
    <property type="match status" value="1"/>
</dbReference>
<dbReference type="AlphaFoldDB" id="A0A2T0RLN2"/>
<dbReference type="InterPro" id="IPR006162">
    <property type="entry name" value="Ppantetheine_attach_site"/>
</dbReference>
<evidence type="ECO:0000313" key="6">
    <source>
        <dbReference type="Proteomes" id="UP000239209"/>
    </source>
</evidence>
<organism evidence="5 6">
    <name type="scientific">Pseudosporangium ferrugineum</name>
    <dbReference type="NCBI Taxonomy" id="439699"/>
    <lineage>
        <taxon>Bacteria</taxon>
        <taxon>Bacillati</taxon>
        <taxon>Actinomycetota</taxon>
        <taxon>Actinomycetes</taxon>
        <taxon>Micromonosporales</taxon>
        <taxon>Micromonosporaceae</taxon>
        <taxon>Pseudosporangium</taxon>
    </lineage>
</organism>
<dbReference type="PROSITE" id="PS00012">
    <property type="entry name" value="PHOSPHOPANTETHEINE"/>
    <property type="match status" value="1"/>
</dbReference>
<comment type="caution">
    <text evidence="5">The sequence shown here is derived from an EMBL/GenBank/DDBJ whole genome shotgun (WGS) entry which is preliminary data.</text>
</comment>
<dbReference type="PROSITE" id="PS00455">
    <property type="entry name" value="AMP_BINDING"/>
    <property type="match status" value="1"/>
</dbReference>
<feature type="domain" description="Carrier" evidence="4">
    <location>
        <begin position="963"/>
        <end position="1045"/>
    </location>
</feature>
<evidence type="ECO:0000256" key="3">
    <source>
        <dbReference type="ARBA" id="ARBA00022553"/>
    </source>
</evidence>
<dbReference type="FunFam" id="2.30.38.10:FF:000001">
    <property type="entry name" value="Non-ribosomal peptide synthetase PvdI"/>
    <property type="match status" value="1"/>
</dbReference>
<dbReference type="RefSeq" id="WP_106130092.1">
    <property type="nucleotide sequence ID" value="NZ_PVZG01000018.1"/>
</dbReference>
<dbReference type="Pfam" id="PF13193">
    <property type="entry name" value="AMP-binding_C"/>
    <property type="match status" value="1"/>
</dbReference>
<dbReference type="PROSITE" id="PS50075">
    <property type="entry name" value="CARRIER"/>
    <property type="match status" value="1"/>
</dbReference>
<dbReference type="NCBIfam" id="TIGR01733">
    <property type="entry name" value="AA-adenyl-dom"/>
    <property type="match status" value="1"/>
</dbReference>
<dbReference type="GO" id="GO:0044550">
    <property type="term" value="P:secondary metabolite biosynthetic process"/>
    <property type="evidence" value="ECO:0007669"/>
    <property type="project" value="TreeGrafter"/>
</dbReference>
<dbReference type="InterPro" id="IPR023213">
    <property type="entry name" value="CAT-like_dom_sf"/>
</dbReference>
<evidence type="ECO:0000256" key="2">
    <source>
        <dbReference type="ARBA" id="ARBA00022450"/>
    </source>
</evidence>